<feature type="compositionally biased region" description="Acidic residues" evidence="1">
    <location>
        <begin position="83"/>
        <end position="98"/>
    </location>
</feature>
<feature type="compositionally biased region" description="Basic and acidic residues" evidence="1">
    <location>
        <begin position="55"/>
        <end position="65"/>
    </location>
</feature>
<keyword evidence="2" id="KW-0812">Transmembrane</keyword>
<protein>
    <submittedName>
        <fullName evidence="5">Guanylate cyclase domain-containing protein</fullName>
    </submittedName>
</protein>
<evidence type="ECO:0000313" key="5">
    <source>
        <dbReference type="WBParaSite" id="HDID_0000141901-mRNA-1"/>
    </source>
</evidence>
<feature type="transmembrane region" description="Helical" evidence="2">
    <location>
        <begin position="695"/>
        <end position="718"/>
    </location>
</feature>
<proteinExistence type="predicted"/>
<feature type="transmembrane region" description="Helical" evidence="2">
    <location>
        <begin position="489"/>
        <end position="512"/>
    </location>
</feature>
<dbReference type="Proteomes" id="UP000274504">
    <property type="component" value="Unassembled WGS sequence"/>
</dbReference>
<feature type="transmembrane region" description="Helical" evidence="2">
    <location>
        <begin position="398"/>
        <end position="415"/>
    </location>
</feature>
<sequence>MAVFVSCRSESRGLAIPPIHLRCYETLSVSKLHRLLFQQIPPKEEGPKVVNGEHNSNEPRELDQVREEDENEEDEKDEHIKEEESEGGPEEADVDDNDLDEDEVELNDTFTAHRRQRANFYKIFVQRASYHRHHNQRSKNGEEAQTSTELNITPPESMSALPTSKTSSNSIITMTPSNRRGSAAALKRTSVTSGRTKSMNFMKNNFSVESIGHPASETEYERMNSDVRSDESSSGSDDEQSALRESASNDHRIEASATECPTFAPGTTNSKYQSGQQLKHLSLRTVVLTEEGSPNRTASPGNVLGIHSTGTVDRTGLISPVEEQAGGTGSTEVAGSDAPFALWYFHTIQVGYFLNIQVSCYVWEGKHMRKSSFTLLDIGWRIIQAVERQKVSNIYPKAAVAIVFFLTTLPLIFHICSHSGSNRPPSASVRVGPLPEAELLAFATNPFKTPGTLVLYLYHKIANFMTHIWFPTRQGVWDDVLWLATLDNLVIALGIFLRFNIYAVIFFLLCVAERAFQQRHFYAKHFFALTSSHRARRCCIPHLRLNKVAHVKCWLTLRSYLKKRGPQRSVECIVTATFYLAFGFGLMFCYQFLWYGSSQRQGVFSSPLSWDILAYTAGLSVFLLRFLTLGLKITKKFRNVSVLISEQLNLYLCLNRKPQKKDELSTTNQVLKMAESLLKEVDGPYRICGWAVNPLIYNIFKLVLLSCFSAFISEILGFKLKLYKLKLNPANW</sequence>
<feature type="compositionally biased region" description="Acidic residues" evidence="1">
    <location>
        <begin position="66"/>
        <end position="76"/>
    </location>
</feature>
<dbReference type="GO" id="GO:0005783">
    <property type="term" value="C:endoplasmic reticulum"/>
    <property type="evidence" value="ECO:0007669"/>
    <property type="project" value="InterPro"/>
</dbReference>
<feature type="transmembrane region" description="Helical" evidence="2">
    <location>
        <begin position="341"/>
        <end position="363"/>
    </location>
</feature>
<feature type="transmembrane region" description="Helical" evidence="2">
    <location>
        <begin position="613"/>
        <end position="631"/>
    </location>
</feature>
<evidence type="ECO:0000256" key="2">
    <source>
        <dbReference type="SAM" id="Phobius"/>
    </source>
</evidence>
<dbReference type="PANTHER" id="PTHR12680">
    <property type="entry name" value="PUTATIVE HOMEODOMAIN TRANSCRIPTION FACTOR PHTF"/>
    <property type="match status" value="1"/>
</dbReference>
<reference evidence="5" key="1">
    <citation type="submission" date="2016-04" db="UniProtKB">
        <authorList>
            <consortium name="WormBaseParasite"/>
        </authorList>
    </citation>
    <scope>IDENTIFICATION</scope>
</reference>
<feature type="compositionally biased region" description="Basic and acidic residues" evidence="1">
    <location>
        <begin position="219"/>
        <end position="231"/>
    </location>
</feature>
<feature type="transmembrane region" description="Helical" evidence="2">
    <location>
        <begin position="572"/>
        <end position="593"/>
    </location>
</feature>
<evidence type="ECO:0000313" key="3">
    <source>
        <dbReference type="EMBL" id="VDL18881.1"/>
    </source>
</evidence>
<dbReference type="InterPro" id="IPR039775">
    <property type="entry name" value="PHTF1/2"/>
</dbReference>
<dbReference type="STRING" id="6216.A0A158QCF2"/>
<dbReference type="WBParaSite" id="HDID_0000141901-mRNA-1">
    <property type="protein sequence ID" value="HDID_0000141901-mRNA-1"/>
    <property type="gene ID" value="HDID_0000141901"/>
</dbReference>
<feature type="region of interest" description="Disordered" evidence="1">
    <location>
        <begin position="131"/>
        <end position="255"/>
    </location>
</feature>
<feature type="compositionally biased region" description="Polar residues" evidence="1">
    <location>
        <begin position="143"/>
        <end position="180"/>
    </location>
</feature>
<dbReference type="AlphaFoldDB" id="A0A158QCF2"/>
<evidence type="ECO:0000313" key="4">
    <source>
        <dbReference type="Proteomes" id="UP000274504"/>
    </source>
</evidence>
<keyword evidence="2" id="KW-1133">Transmembrane helix</keyword>
<accession>A0A158QCF2</accession>
<organism evidence="5">
    <name type="scientific">Hymenolepis diminuta</name>
    <name type="common">Rat tapeworm</name>
    <dbReference type="NCBI Taxonomy" id="6216"/>
    <lineage>
        <taxon>Eukaryota</taxon>
        <taxon>Metazoa</taxon>
        <taxon>Spiralia</taxon>
        <taxon>Lophotrochozoa</taxon>
        <taxon>Platyhelminthes</taxon>
        <taxon>Cestoda</taxon>
        <taxon>Eucestoda</taxon>
        <taxon>Cyclophyllidea</taxon>
        <taxon>Hymenolepididae</taxon>
        <taxon>Hymenolepis</taxon>
    </lineage>
</organism>
<feature type="region of interest" description="Disordered" evidence="1">
    <location>
        <begin position="43"/>
        <end position="98"/>
    </location>
</feature>
<evidence type="ECO:0000256" key="1">
    <source>
        <dbReference type="SAM" id="MobiDB-lite"/>
    </source>
</evidence>
<reference evidence="3 4" key="2">
    <citation type="submission" date="2018-11" db="EMBL/GenBank/DDBJ databases">
        <authorList>
            <consortium name="Pathogen Informatics"/>
        </authorList>
    </citation>
    <scope>NUCLEOTIDE SEQUENCE [LARGE SCALE GENOMIC DNA]</scope>
</reference>
<name>A0A158QCF2_HYMDI</name>
<gene>
    <name evidence="3" type="ORF">HDID_LOCUS1420</name>
</gene>
<dbReference type="OrthoDB" id="10066656at2759"/>
<dbReference type="EMBL" id="UYSG01000262">
    <property type="protein sequence ID" value="VDL18881.1"/>
    <property type="molecule type" value="Genomic_DNA"/>
</dbReference>
<keyword evidence="2" id="KW-0472">Membrane</keyword>
<feature type="compositionally biased region" description="Polar residues" evidence="1">
    <location>
        <begin position="189"/>
        <end position="208"/>
    </location>
</feature>
<dbReference type="PANTHER" id="PTHR12680:SF6">
    <property type="entry name" value="PROTEIN PHTF"/>
    <property type="match status" value="1"/>
</dbReference>